<accession>A0A849BYT8</accession>
<dbReference type="InterPro" id="IPR023124">
    <property type="entry name" value="DUF3239_dom_sf"/>
</dbReference>
<protein>
    <submittedName>
        <fullName evidence="2">DUF3239 domain-containing protein</fullName>
    </submittedName>
</protein>
<comment type="caution">
    <text evidence="2">The sequence shown here is derived from an EMBL/GenBank/DDBJ whole genome shotgun (WGS) entry which is preliminary data.</text>
</comment>
<reference evidence="2 3" key="1">
    <citation type="submission" date="2020-05" db="EMBL/GenBank/DDBJ databases">
        <title>MicrobeNet Type strains.</title>
        <authorList>
            <person name="Nicholson A.C."/>
        </authorList>
    </citation>
    <scope>NUCLEOTIDE SEQUENCE [LARGE SCALE GENOMIC DNA]</scope>
    <source>
        <strain evidence="2 3">JCM 3224</strain>
    </source>
</reference>
<evidence type="ECO:0000256" key="1">
    <source>
        <dbReference type="SAM" id="Phobius"/>
    </source>
</evidence>
<dbReference type="Proteomes" id="UP000586827">
    <property type="component" value="Unassembled WGS sequence"/>
</dbReference>
<name>A0A849BYT8_9NOCA</name>
<dbReference type="RefSeq" id="WP_067519738.1">
    <property type="nucleotide sequence ID" value="NZ_JABELX010000006.1"/>
</dbReference>
<dbReference type="Pfam" id="PF11580">
    <property type="entry name" value="DUF3239"/>
    <property type="match status" value="1"/>
</dbReference>
<evidence type="ECO:0000313" key="2">
    <source>
        <dbReference type="EMBL" id="NNH71672.1"/>
    </source>
</evidence>
<feature type="transmembrane region" description="Helical" evidence="1">
    <location>
        <begin position="39"/>
        <end position="58"/>
    </location>
</feature>
<dbReference type="AlphaFoldDB" id="A0A849BYT8"/>
<dbReference type="EMBL" id="JABELX010000006">
    <property type="protein sequence ID" value="NNH71672.1"/>
    <property type="molecule type" value="Genomic_DNA"/>
</dbReference>
<gene>
    <name evidence="2" type="ORF">HLB23_17695</name>
</gene>
<dbReference type="Gene3D" id="2.40.410.10">
    <property type="entry name" value="putative membrane protein from Corynebacterium diphtheriae superfamily"/>
    <property type="match status" value="1"/>
</dbReference>
<evidence type="ECO:0000313" key="3">
    <source>
        <dbReference type="Proteomes" id="UP000586827"/>
    </source>
</evidence>
<keyword evidence="1" id="KW-0472">Membrane</keyword>
<keyword evidence="1" id="KW-0812">Transmembrane</keyword>
<organism evidence="2 3">
    <name type="scientific">Nocardia uniformis</name>
    <dbReference type="NCBI Taxonomy" id="53432"/>
    <lineage>
        <taxon>Bacteria</taxon>
        <taxon>Bacillati</taxon>
        <taxon>Actinomycetota</taxon>
        <taxon>Actinomycetes</taxon>
        <taxon>Mycobacteriales</taxon>
        <taxon>Nocardiaceae</taxon>
        <taxon>Nocardia</taxon>
    </lineage>
</organism>
<proteinExistence type="predicted"/>
<keyword evidence="1" id="KW-1133">Transmembrane helix</keyword>
<sequence>MSLQKAGETQVRRRFEFAVDREHARAVNEVGAYLRRLRALAIAAAIVLGVGTGFLIWLNHPWSYLLAVAFALGAATALFVGLWTPHRARVDKLYTTGTLVPTVVSESTARGTTLLALVNLAKPNADGPRYALVTRTVKSLPGHRPRAGERVPAVTVRIDRAPASVGELWHSVTMMPIAWGTRDLNVIERARTAILDVEWQLLTDNLDLAAKVRRVDSKRLLIDPQQLPEELRGAQG</sequence>
<keyword evidence="3" id="KW-1185">Reference proteome</keyword>
<dbReference type="InterPro" id="IPR021632">
    <property type="entry name" value="DUF3239"/>
</dbReference>
<feature type="transmembrane region" description="Helical" evidence="1">
    <location>
        <begin position="64"/>
        <end position="83"/>
    </location>
</feature>